<gene>
    <name evidence="1" type="ORF">DPMN_024101</name>
</gene>
<organism evidence="1 2">
    <name type="scientific">Dreissena polymorpha</name>
    <name type="common">Zebra mussel</name>
    <name type="synonym">Mytilus polymorpha</name>
    <dbReference type="NCBI Taxonomy" id="45954"/>
    <lineage>
        <taxon>Eukaryota</taxon>
        <taxon>Metazoa</taxon>
        <taxon>Spiralia</taxon>
        <taxon>Lophotrochozoa</taxon>
        <taxon>Mollusca</taxon>
        <taxon>Bivalvia</taxon>
        <taxon>Autobranchia</taxon>
        <taxon>Heteroconchia</taxon>
        <taxon>Euheterodonta</taxon>
        <taxon>Imparidentia</taxon>
        <taxon>Neoheterodontei</taxon>
        <taxon>Myida</taxon>
        <taxon>Dreissenoidea</taxon>
        <taxon>Dreissenidae</taxon>
        <taxon>Dreissena</taxon>
    </lineage>
</organism>
<name>A0A9D4LMC5_DREPO</name>
<proteinExistence type="predicted"/>
<protein>
    <submittedName>
        <fullName evidence="1">Uncharacterized protein</fullName>
    </submittedName>
</protein>
<evidence type="ECO:0000313" key="1">
    <source>
        <dbReference type="EMBL" id="KAH3861173.1"/>
    </source>
</evidence>
<comment type="caution">
    <text evidence="1">The sequence shown here is derived from an EMBL/GenBank/DDBJ whole genome shotgun (WGS) entry which is preliminary data.</text>
</comment>
<dbReference type="Proteomes" id="UP000828390">
    <property type="component" value="Unassembled WGS sequence"/>
</dbReference>
<dbReference type="EMBL" id="JAIWYP010000002">
    <property type="protein sequence ID" value="KAH3861173.1"/>
    <property type="molecule type" value="Genomic_DNA"/>
</dbReference>
<accession>A0A9D4LMC5</accession>
<sequence>MESKLSSPKSTSLVPLVAEEDGLHPSLCIICQEDNKLPLTSEETGRARVKRAAALRNDIVTKRIKRLDDKTDDQNDMVSYHNTNKCYKSYTHSGKLKAIEEKISEEPMECETDNGASTSVGFRKSLRRSILPCPPSSCPKDPRTLICVICGNVEHKRNRGKYRICEYGSAEKFVNAAIYFQDEVFIRVADRLSNNHEECIKSVISADLYCHNTCLQSYLRTFDRNIKSTDHIKPDINNIKRVLFNRTLPYIDNLLAKGECCTMSDIVEFALSLLEEGEVLTSTFLNRDMKQLIISHYGHSLTISPNCRVNESDIIFSSDISAADIVIKLKNQDIMQEAGTQLRKVLKDVDFGLQVFATVLTSSLHGKEQEFQDRFSRFGQLFLRSLSTSFFKAVRMTLRSFYSLLKMRYMRRQRNSYYTVLYQHRQILLHKNKQKPG</sequence>
<reference evidence="1" key="1">
    <citation type="journal article" date="2019" name="bioRxiv">
        <title>The Genome of the Zebra Mussel, Dreissena polymorpha: A Resource for Invasive Species Research.</title>
        <authorList>
            <person name="McCartney M.A."/>
            <person name="Auch B."/>
            <person name="Kono T."/>
            <person name="Mallez S."/>
            <person name="Zhang Y."/>
            <person name="Obille A."/>
            <person name="Becker A."/>
            <person name="Abrahante J.E."/>
            <person name="Garbe J."/>
            <person name="Badalamenti J.P."/>
            <person name="Herman A."/>
            <person name="Mangelson H."/>
            <person name="Liachko I."/>
            <person name="Sullivan S."/>
            <person name="Sone E.D."/>
            <person name="Koren S."/>
            <person name="Silverstein K.A.T."/>
            <person name="Beckman K.B."/>
            <person name="Gohl D.M."/>
        </authorList>
    </citation>
    <scope>NUCLEOTIDE SEQUENCE</scope>
    <source>
        <strain evidence="1">Duluth1</strain>
        <tissue evidence="1">Whole animal</tissue>
    </source>
</reference>
<dbReference type="AlphaFoldDB" id="A0A9D4LMC5"/>
<evidence type="ECO:0000313" key="2">
    <source>
        <dbReference type="Proteomes" id="UP000828390"/>
    </source>
</evidence>
<reference evidence="1" key="2">
    <citation type="submission" date="2020-11" db="EMBL/GenBank/DDBJ databases">
        <authorList>
            <person name="McCartney M.A."/>
            <person name="Auch B."/>
            <person name="Kono T."/>
            <person name="Mallez S."/>
            <person name="Becker A."/>
            <person name="Gohl D.M."/>
            <person name="Silverstein K.A.T."/>
            <person name="Koren S."/>
            <person name="Bechman K.B."/>
            <person name="Herman A."/>
            <person name="Abrahante J.E."/>
            <person name="Garbe J."/>
        </authorList>
    </citation>
    <scope>NUCLEOTIDE SEQUENCE</scope>
    <source>
        <strain evidence="1">Duluth1</strain>
        <tissue evidence="1">Whole animal</tissue>
    </source>
</reference>
<keyword evidence="2" id="KW-1185">Reference proteome</keyword>